<keyword evidence="1" id="KW-0805">Transcription regulation</keyword>
<dbReference type="AlphaFoldDB" id="A0A517DPL9"/>
<dbReference type="PROSITE" id="PS50995">
    <property type="entry name" value="HTH_MARR_2"/>
    <property type="match status" value="1"/>
</dbReference>
<dbReference type="PRINTS" id="PR00598">
    <property type="entry name" value="HTHMARR"/>
</dbReference>
<dbReference type="Pfam" id="PF12802">
    <property type="entry name" value="MarR_2"/>
    <property type="match status" value="1"/>
</dbReference>
<feature type="domain" description="HTH marR-type" evidence="4">
    <location>
        <begin position="1"/>
        <end position="136"/>
    </location>
</feature>
<dbReference type="OrthoDB" id="6462103at2"/>
<dbReference type="Proteomes" id="UP000320776">
    <property type="component" value="Chromosome"/>
</dbReference>
<dbReference type="Gene3D" id="1.10.10.10">
    <property type="entry name" value="Winged helix-like DNA-binding domain superfamily/Winged helix DNA-binding domain"/>
    <property type="match status" value="1"/>
</dbReference>
<dbReference type="GO" id="GO:0003700">
    <property type="term" value="F:DNA-binding transcription factor activity"/>
    <property type="evidence" value="ECO:0007669"/>
    <property type="project" value="InterPro"/>
</dbReference>
<evidence type="ECO:0000313" key="6">
    <source>
        <dbReference type="Proteomes" id="UP000320776"/>
    </source>
</evidence>
<proteinExistence type="predicted"/>
<keyword evidence="2" id="KW-0238">DNA-binding</keyword>
<dbReference type="PANTHER" id="PTHR42756:SF2">
    <property type="entry name" value="MARR FAMILY REGULATORY PROTEIN"/>
    <property type="match status" value="1"/>
</dbReference>
<dbReference type="PANTHER" id="PTHR42756">
    <property type="entry name" value="TRANSCRIPTIONAL REGULATOR, MARR"/>
    <property type="match status" value="1"/>
</dbReference>
<dbReference type="EMBL" id="CP036259">
    <property type="protein sequence ID" value="QDR79310.1"/>
    <property type="molecule type" value="Genomic_DNA"/>
</dbReference>
<dbReference type="InterPro" id="IPR036388">
    <property type="entry name" value="WH-like_DNA-bd_sf"/>
</dbReference>
<keyword evidence="6" id="KW-1185">Reference proteome</keyword>
<evidence type="ECO:0000256" key="3">
    <source>
        <dbReference type="ARBA" id="ARBA00023163"/>
    </source>
</evidence>
<accession>A0A517DPL9</accession>
<evidence type="ECO:0000313" key="5">
    <source>
        <dbReference type="EMBL" id="QDR79310.1"/>
    </source>
</evidence>
<dbReference type="PROSITE" id="PS01117">
    <property type="entry name" value="HTH_MARR_1"/>
    <property type="match status" value="1"/>
</dbReference>
<dbReference type="SMART" id="SM00347">
    <property type="entry name" value="HTH_MARR"/>
    <property type="match status" value="1"/>
</dbReference>
<reference evidence="5 6" key="1">
    <citation type="submission" date="2019-02" db="EMBL/GenBank/DDBJ databases">
        <title>Closed genome of Sporomusa termitida DSM 4440.</title>
        <authorList>
            <person name="Poehlein A."/>
            <person name="Daniel R."/>
        </authorList>
    </citation>
    <scope>NUCLEOTIDE SEQUENCE [LARGE SCALE GENOMIC DNA]</scope>
    <source>
        <strain evidence="5 6">DSM 4440</strain>
    </source>
</reference>
<protein>
    <recommendedName>
        <fullName evidence="4">HTH marR-type domain-containing protein</fullName>
    </recommendedName>
</protein>
<dbReference type="InterPro" id="IPR036390">
    <property type="entry name" value="WH_DNA-bd_sf"/>
</dbReference>
<evidence type="ECO:0000256" key="1">
    <source>
        <dbReference type="ARBA" id="ARBA00023015"/>
    </source>
</evidence>
<dbReference type="InterPro" id="IPR023187">
    <property type="entry name" value="Tscrpt_reg_MarR-type_CS"/>
</dbReference>
<evidence type="ECO:0000259" key="4">
    <source>
        <dbReference type="PROSITE" id="PS50995"/>
    </source>
</evidence>
<dbReference type="RefSeq" id="WP_144348975.1">
    <property type="nucleotide sequence ID" value="NZ_CP036259.1"/>
</dbReference>
<dbReference type="KEGG" id="sted:SPTER_05830"/>
<keyword evidence="3" id="KW-0804">Transcription</keyword>
<name>A0A517DPL9_9FIRM</name>
<evidence type="ECO:0000256" key="2">
    <source>
        <dbReference type="ARBA" id="ARBA00023125"/>
    </source>
</evidence>
<organism evidence="5 6">
    <name type="scientific">Sporomusa termitida</name>
    <dbReference type="NCBI Taxonomy" id="2377"/>
    <lineage>
        <taxon>Bacteria</taxon>
        <taxon>Bacillati</taxon>
        <taxon>Bacillota</taxon>
        <taxon>Negativicutes</taxon>
        <taxon>Selenomonadales</taxon>
        <taxon>Sporomusaceae</taxon>
        <taxon>Sporomusa</taxon>
    </lineage>
</organism>
<dbReference type="GO" id="GO:0003677">
    <property type="term" value="F:DNA binding"/>
    <property type="evidence" value="ECO:0007669"/>
    <property type="project" value="UniProtKB-KW"/>
</dbReference>
<dbReference type="InterPro" id="IPR000835">
    <property type="entry name" value="HTH_MarR-typ"/>
</dbReference>
<sequence length="155" mass="18155">MQERPYMGKWISILYRTGQAYFDKSFADYGIGNKHYRYLLFLYRQEGVTQDVMSKYFYVDKATTARAILALEELGYVYRQVDVSDRRANKVFLTEKGRAMEPVIRSVLNDWAEVMTSDLTAAERSTVYGLLQKMACKAADMKERDFRKKGVEHDR</sequence>
<dbReference type="SUPFAM" id="SSF46785">
    <property type="entry name" value="Winged helix' DNA-binding domain"/>
    <property type="match status" value="1"/>
</dbReference>
<gene>
    <name evidence="5" type="ORF">SPTER_05830</name>
</gene>